<keyword evidence="7" id="KW-0547">Nucleotide-binding</keyword>
<dbReference type="PROSITE" id="PS50075">
    <property type="entry name" value="CARRIER"/>
    <property type="match status" value="1"/>
</dbReference>
<keyword evidence="9" id="KW-0067">ATP-binding</keyword>
<dbReference type="InterPro" id="IPR013120">
    <property type="entry name" value="FAR_NAD-bd"/>
</dbReference>
<evidence type="ECO:0000256" key="12">
    <source>
        <dbReference type="ARBA" id="ARBA00048090"/>
    </source>
</evidence>
<dbReference type="AlphaFoldDB" id="A0A2V1DJ21"/>
<dbReference type="SMART" id="SM00823">
    <property type="entry name" value="PKS_PP"/>
    <property type="match status" value="1"/>
</dbReference>
<evidence type="ECO:0000313" key="15">
    <source>
        <dbReference type="Proteomes" id="UP000244855"/>
    </source>
</evidence>
<dbReference type="SUPFAM" id="SSF52540">
    <property type="entry name" value="P-loop containing nucleoside triphosphate hydrolases"/>
    <property type="match status" value="1"/>
</dbReference>
<keyword evidence="8" id="KW-0418">Kinase</keyword>
<dbReference type="SUPFAM" id="SSF51735">
    <property type="entry name" value="NAD(P)-binding Rossmann-fold domains"/>
    <property type="match status" value="1"/>
</dbReference>
<evidence type="ECO:0000256" key="10">
    <source>
        <dbReference type="ARBA" id="ARBA00029454"/>
    </source>
</evidence>
<evidence type="ECO:0000256" key="5">
    <source>
        <dbReference type="ARBA" id="ARBA00022553"/>
    </source>
</evidence>
<accession>A0A2V1DJ21</accession>
<proteinExistence type="inferred from homology"/>
<dbReference type="InterPro" id="IPR006162">
    <property type="entry name" value="Ppantetheine_attach_site"/>
</dbReference>
<dbReference type="OrthoDB" id="429813at2759"/>
<dbReference type="EMBL" id="KZ805426">
    <property type="protein sequence ID" value="PVH97861.1"/>
    <property type="molecule type" value="Genomic_DNA"/>
</dbReference>
<dbReference type="PROSITE" id="PS00455">
    <property type="entry name" value="AMP_BINDING"/>
    <property type="match status" value="1"/>
</dbReference>
<dbReference type="PANTHER" id="PTHR44845:SF1">
    <property type="entry name" value="L-2-AMINOADIPATE REDUCTASE"/>
    <property type="match status" value="1"/>
</dbReference>
<dbReference type="Pfam" id="PF00550">
    <property type="entry name" value="PP-binding"/>
    <property type="match status" value="1"/>
</dbReference>
<dbReference type="InterPro" id="IPR006001">
    <property type="entry name" value="Therm_gnt_kin"/>
</dbReference>
<comment type="similarity">
    <text evidence="10">Belongs to the NRP synthetase family.</text>
</comment>
<dbReference type="InterPro" id="IPR036736">
    <property type="entry name" value="ACP-like_sf"/>
</dbReference>
<comment type="similarity">
    <text evidence="2">Belongs to the gluconokinase GntK/GntV family.</text>
</comment>
<dbReference type="SUPFAM" id="SSF56801">
    <property type="entry name" value="Acetyl-CoA synthetase-like"/>
    <property type="match status" value="1"/>
</dbReference>
<evidence type="ECO:0000256" key="3">
    <source>
        <dbReference type="ARBA" id="ARBA00012054"/>
    </source>
</evidence>
<evidence type="ECO:0000313" key="14">
    <source>
        <dbReference type="EMBL" id="PVH97861.1"/>
    </source>
</evidence>
<dbReference type="GO" id="GO:0005524">
    <property type="term" value="F:ATP binding"/>
    <property type="evidence" value="ECO:0007669"/>
    <property type="project" value="UniProtKB-KW"/>
</dbReference>
<dbReference type="InterPro" id="IPR036291">
    <property type="entry name" value="NAD(P)-bd_dom_sf"/>
</dbReference>
<keyword evidence="5" id="KW-0597">Phosphoprotein</keyword>
<sequence>MAPAQVAVSSPLPSTFSNPSTITPIPAAKVSAEEDILTVDSLVRQRAKASPHAIAVAYPRSGIDYVEYTLQQLDVFAYRVARYYQSWIPSRASSAEKPITVALFGPSNFDYLVSMLALAKLGHTVLFLSTRLSSAAIESLVEATGSTYLLADPRLLGVASTVQGNKIPLKVSGIAGPSHYDYPIEVYADTRLDHQLDPNLETKYNIFIIHSSGSTGLPKPIYQPQFRAIANYATSMEMKAFITLPLYHNHGICNFFRALYSGISIHMYNADLPLTQPFLTRIFQQHKFEIFYGVPYALKLLAETEEGIELLRELKIVMYGGSACPDALGELLVENGVNLVGHYGATEVGQLMTSFRPPGDKAWNYVRENDKLKPYLRWVPRGSNLFECTVTDGWPAKVTSNCGDGSYATKDLFEPHPTIPGAWKYIARLDDTIVLVNGEKFNPVMMEGKIRSHRAVTETVVFGSGRPYLGVLIVPASPDASRHEVIEEVFSVIDELNHTNEAYARISRDMIKVLPHDCDFPRTDKGSIIRQAFYGKFRDVIDESYDQAAISSGELQTLSISELQAFIRGLLITLRPDAGDVSADDDFFSLGVDSLQSLQMRTEILKNIDIGGNLLGQNVVFENSSINALSAYLFDLRRGQKAERTAVEINMRELIEKYSSFSQRQCPSSVVVTGATGSLGAHVVAQLAVNDNISTIYAFVRAQNDKDAMNRVRLSLLQRQLYHNLPLSARRKIVALPCDFSSPRLGLVGETYDEVNSSLRSVIHCAWSVNFNIGLASFEKDCIAGVRHLIDLCHAVPSAKPASFNFCSSVSSVARCPQSHIPETLPDYGWAQNMGYSQSKLVAEHICMQAAKATGIQARILRVGQIIADTVHGIWNATEGIPLMMQSAVTIGALPQLEESPSWTPVDVVARAVSDIALSNVGPVIANVTNPNTFDWTEDLLPALRSAGLKFEVVPPKEWVRRLQRSNPDPSINPPIKLVDFFASKYDRDPPPPTRTYDTNVACSLSPSLQTAPVIDPSFVAKFVNRFQTGDWTPVDVSQVSSAQQQKRVIILMGPSESGKSTVGEAFSKRIQSAYVEGDSLHTSRAVAQMRAGEPLLDEDQFLWLRRIQNRVLETLNELEYDTVVVSCSALKRTYRDLLRTMRQEEFLVCFVDLQMTEEGLLGRLQRRVGHYMSTRLLKTQLETYESPEVEETDVFPVDTDCATEDALDQIELLLRSFTM</sequence>
<comment type="catalytic activity">
    <reaction evidence="12">
        <text>D-gluconate + ATP = 6-phospho-D-gluconate + ADP + H(+)</text>
        <dbReference type="Rhea" id="RHEA:19433"/>
        <dbReference type="ChEBI" id="CHEBI:15378"/>
        <dbReference type="ChEBI" id="CHEBI:18391"/>
        <dbReference type="ChEBI" id="CHEBI:30616"/>
        <dbReference type="ChEBI" id="CHEBI:58759"/>
        <dbReference type="ChEBI" id="CHEBI:456216"/>
        <dbReference type="EC" id="2.7.1.12"/>
    </reaction>
</comment>
<dbReference type="InterPro" id="IPR000873">
    <property type="entry name" value="AMP-dep_synth/lig_dom"/>
</dbReference>
<dbReference type="Pfam" id="PF00501">
    <property type="entry name" value="AMP-binding"/>
    <property type="match status" value="1"/>
</dbReference>
<keyword evidence="6" id="KW-0808">Transferase</keyword>
<dbReference type="Gene3D" id="1.10.1200.10">
    <property type="entry name" value="ACP-like"/>
    <property type="match status" value="1"/>
</dbReference>
<protein>
    <recommendedName>
        <fullName evidence="3">gluconokinase</fullName>
        <ecNumber evidence="3">2.7.1.12</ecNumber>
    </recommendedName>
    <alternativeName>
        <fullName evidence="11">Gluconate kinase</fullName>
    </alternativeName>
</protein>
<evidence type="ECO:0000256" key="11">
    <source>
        <dbReference type="ARBA" id="ARBA00029835"/>
    </source>
</evidence>
<dbReference type="CDD" id="cd02021">
    <property type="entry name" value="GntK"/>
    <property type="match status" value="1"/>
</dbReference>
<dbReference type="InterPro" id="IPR020845">
    <property type="entry name" value="AMP-binding_CS"/>
</dbReference>
<comment type="pathway">
    <text evidence="1">Carbohydrate acid metabolism; D-gluconate degradation.</text>
</comment>
<dbReference type="PROSITE" id="PS00012">
    <property type="entry name" value="PHOSPHOPANTETHEINE"/>
    <property type="match status" value="1"/>
</dbReference>
<dbReference type="InterPro" id="IPR027417">
    <property type="entry name" value="P-loop_NTPase"/>
</dbReference>
<dbReference type="InterPro" id="IPR009081">
    <property type="entry name" value="PP-bd_ACP"/>
</dbReference>
<dbReference type="PANTHER" id="PTHR44845">
    <property type="entry name" value="CARRIER DOMAIN-CONTAINING PROTEIN"/>
    <property type="match status" value="1"/>
</dbReference>
<evidence type="ECO:0000256" key="2">
    <source>
        <dbReference type="ARBA" id="ARBA00008420"/>
    </source>
</evidence>
<evidence type="ECO:0000256" key="9">
    <source>
        <dbReference type="ARBA" id="ARBA00022840"/>
    </source>
</evidence>
<dbReference type="Gene3D" id="3.40.50.12780">
    <property type="entry name" value="N-terminal domain of ligase-like"/>
    <property type="match status" value="1"/>
</dbReference>
<dbReference type="SUPFAM" id="SSF47336">
    <property type="entry name" value="ACP-like"/>
    <property type="match status" value="1"/>
</dbReference>
<evidence type="ECO:0000256" key="1">
    <source>
        <dbReference type="ARBA" id="ARBA00004875"/>
    </source>
</evidence>
<dbReference type="Gene3D" id="3.40.50.300">
    <property type="entry name" value="P-loop containing nucleotide triphosphate hydrolases"/>
    <property type="match status" value="1"/>
</dbReference>
<dbReference type="GO" id="GO:0031177">
    <property type="term" value="F:phosphopantetheine binding"/>
    <property type="evidence" value="ECO:0007669"/>
    <property type="project" value="InterPro"/>
</dbReference>
<dbReference type="STRING" id="97972.A0A2V1DJ21"/>
<dbReference type="GO" id="GO:0046316">
    <property type="term" value="F:gluconokinase activity"/>
    <property type="evidence" value="ECO:0007669"/>
    <property type="project" value="UniProtKB-EC"/>
</dbReference>
<dbReference type="Gene3D" id="3.40.50.720">
    <property type="entry name" value="NAD(P)-binding Rossmann-like Domain"/>
    <property type="match status" value="1"/>
</dbReference>
<organism evidence="14 15">
    <name type="scientific">Periconia macrospinosa</name>
    <dbReference type="NCBI Taxonomy" id="97972"/>
    <lineage>
        <taxon>Eukaryota</taxon>
        <taxon>Fungi</taxon>
        <taxon>Dikarya</taxon>
        <taxon>Ascomycota</taxon>
        <taxon>Pezizomycotina</taxon>
        <taxon>Dothideomycetes</taxon>
        <taxon>Pleosporomycetidae</taxon>
        <taxon>Pleosporales</taxon>
        <taxon>Massarineae</taxon>
        <taxon>Periconiaceae</taxon>
        <taxon>Periconia</taxon>
    </lineage>
</organism>
<reference evidence="14 15" key="1">
    <citation type="journal article" date="2018" name="Sci. Rep.">
        <title>Comparative genomics provides insights into the lifestyle and reveals functional heterogeneity of dark septate endophytic fungi.</title>
        <authorList>
            <person name="Knapp D.G."/>
            <person name="Nemeth J.B."/>
            <person name="Barry K."/>
            <person name="Hainaut M."/>
            <person name="Henrissat B."/>
            <person name="Johnson J."/>
            <person name="Kuo A."/>
            <person name="Lim J.H.P."/>
            <person name="Lipzen A."/>
            <person name="Nolan M."/>
            <person name="Ohm R.A."/>
            <person name="Tamas L."/>
            <person name="Grigoriev I.V."/>
            <person name="Spatafora J.W."/>
            <person name="Nagy L.G."/>
            <person name="Kovacs G.M."/>
        </authorList>
    </citation>
    <scope>NUCLEOTIDE SEQUENCE [LARGE SCALE GENOMIC DNA]</scope>
    <source>
        <strain evidence="14 15">DSE2036</strain>
    </source>
</reference>
<dbReference type="EC" id="2.7.1.12" evidence="3"/>
<evidence type="ECO:0000256" key="6">
    <source>
        <dbReference type="ARBA" id="ARBA00022679"/>
    </source>
</evidence>
<dbReference type="Pfam" id="PF07993">
    <property type="entry name" value="NAD_binding_4"/>
    <property type="match status" value="1"/>
</dbReference>
<dbReference type="NCBIfam" id="TIGR01313">
    <property type="entry name" value="therm_gnt_kin"/>
    <property type="match status" value="1"/>
</dbReference>
<evidence type="ECO:0000256" key="4">
    <source>
        <dbReference type="ARBA" id="ARBA00022450"/>
    </source>
</evidence>
<dbReference type="UniPathway" id="UPA00792"/>
<dbReference type="GO" id="GO:0005975">
    <property type="term" value="P:carbohydrate metabolic process"/>
    <property type="evidence" value="ECO:0007669"/>
    <property type="project" value="InterPro"/>
</dbReference>
<feature type="domain" description="Carrier" evidence="13">
    <location>
        <begin position="558"/>
        <end position="637"/>
    </location>
</feature>
<dbReference type="Pfam" id="PF13671">
    <property type="entry name" value="AAA_33"/>
    <property type="match status" value="1"/>
</dbReference>
<dbReference type="InterPro" id="IPR042099">
    <property type="entry name" value="ANL_N_sf"/>
</dbReference>
<name>A0A2V1DJ21_9PLEO</name>
<evidence type="ECO:0000256" key="7">
    <source>
        <dbReference type="ARBA" id="ARBA00022741"/>
    </source>
</evidence>
<dbReference type="Proteomes" id="UP000244855">
    <property type="component" value="Unassembled WGS sequence"/>
</dbReference>
<evidence type="ECO:0000256" key="8">
    <source>
        <dbReference type="ARBA" id="ARBA00022777"/>
    </source>
</evidence>
<gene>
    <name evidence="14" type="ORF">DM02DRAFT_532292</name>
</gene>
<keyword evidence="4" id="KW-0596">Phosphopantetheine</keyword>
<dbReference type="InterPro" id="IPR020806">
    <property type="entry name" value="PKS_PP-bd"/>
</dbReference>
<dbReference type="Pfam" id="PF23562">
    <property type="entry name" value="AMP-binding_C_3"/>
    <property type="match status" value="1"/>
</dbReference>
<evidence type="ECO:0000259" key="13">
    <source>
        <dbReference type="PROSITE" id="PS50075"/>
    </source>
</evidence>
<keyword evidence="15" id="KW-1185">Reference proteome</keyword>